<accession>X1J1N4</accession>
<evidence type="ECO:0008006" key="4">
    <source>
        <dbReference type="Google" id="ProtNLM"/>
    </source>
</evidence>
<gene>
    <name evidence="3" type="ORF">S03H2_42223</name>
</gene>
<comment type="caution">
    <text evidence="3">The sequence shown here is derived from an EMBL/GenBank/DDBJ whole genome shotgun (WGS) entry which is preliminary data.</text>
</comment>
<dbReference type="Pfam" id="PF00202">
    <property type="entry name" value="Aminotran_3"/>
    <property type="match status" value="1"/>
</dbReference>
<dbReference type="EMBL" id="BARU01026269">
    <property type="protein sequence ID" value="GAH75420.1"/>
    <property type="molecule type" value="Genomic_DNA"/>
</dbReference>
<dbReference type="Gene3D" id="3.90.1150.10">
    <property type="entry name" value="Aspartate Aminotransferase, domain 1"/>
    <property type="match status" value="1"/>
</dbReference>
<proteinExistence type="inferred from homology"/>
<protein>
    <recommendedName>
        <fullName evidence="4">Aspartate aminotransferase family protein</fullName>
    </recommendedName>
</protein>
<dbReference type="GO" id="GO:0030170">
    <property type="term" value="F:pyridoxal phosphate binding"/>
    <property type="evidence" value="ECO:0007669"/>
    <property type="project" value="InterPro"/>
</dbReference>
<dbReference type="PANTHER" id="PTHR43094:SF1">
    <property type="entry name" value="AMINOTRANSFERASE CLASS-III"/>
    <property type="match status" value="1"/>
</dbReference>
<dbReference type="PANTHER" id="PTHR43094">
    <property type="entry name" value="AMINOTRANSFERASE"/>
    <property type="match status" value="1"/>
</dbReference>
<feature type="non-terminal residue" evidence="3">
    <location>
        <position position="1"/>
    </location>
</feature>
<organism evidence="3">
    <name type="scientific">marine sediment metagenome</name>
    <dbReference type="NCBI Taxonomy" id="412755"/>
    <lineage>
        <taxon>unclassified sequences</taxon>
        <taxon>metagenomes</taxon>
        <taxon>ecological metagenomes</taxon>
    </lineage>
</organism>
<keyword evidence="2" id="KW-0663">Pyridoxal phosphate</keyword>
<comment type="similarity">
    <text evidence="1">Belongs to the class-III pyridoxal-phosphate-dependent aminotransferase family.</text>
</comment>
<name>X1J1N4_9ZZZZ</name>
<dbReference type="AlphaFoldDB" id="X1J1N4"/>
<dbReference type="InterPro" id="IPR015422">
    <property type="entry name" value="PyrdxlP-dep_Trfase_small"/>
</dbReference>
<reference evidence="3" key="1">
    <citation type="journal article" date="2014" name="Front. Microbiol.">
        <title>High frequency of phylogenetically diverse reductive dehalogenase-homologous genes in deep subseafloor sedimentary metagenomes.</title>
        <authorList>
            <person name="Kawai M."/>
            <person name="Futagami T."/>
            <person name="Toyoda A."/>
            <person name="Takaki Y."/>
            <person name="Nishi S."/>
            <person name="Hori S."/>
            <person name="Arai W."/>
            <person name="Tsubouchi T."/>
            <person name="Morono Y."/>
            <person name="Uchiyama I."/>
            <person name="Ito T."/>
            <person name="Fujiyama A."/>
            <person name="Inagaki F."/>
            <person name="Takami H."/>
        </authorList>
    </citation>
    <scope>NUCLEOTIDE SEQUENCE</scope>
    <source>
        <strain evidence="3">Expedition CK06-06</strain>
    </source>
</reference>
<dbReference type="Gene3D" id="3.40.640.10">
    <property type="entry name" value="Type I PLP-dependent aspartate aminotransferase-like (Major domain)"/>
    <property type="match status" value="1"/>
</dbReference>
<dbReference type="InterPro" id="IPR015424">
    <property type="entry name" value="PyrdxlP-dep_Trfase"/>
</dbReference>
<dbReference type="InterPro" id="IPR015421">
    <property type="entry name" value="PyrdxlP-dep_Trfase_major"/>
</dbReference>
<sequence>PPEYFPRLRKICDENGVLLVADEVMTGWYRTGPVWAMQNWNVMPDILTTAKGCTGAYAPVGITVTTKKIKDYFEEETMCHGHTYSFHPLVLSAVAPSVAEYKRLMATGLPQRIAGYLEKKLYELEEQHECIGDVRGMGHFWALEIVKNRKTKERFDTKADKFRKVLMPDRIAGEALKRGLYTACWYDTLMIAPPLIITEEQVDEGIGILDKALEIADREVVHTDTPGSRSSGAFK</sequence>
<evidence type="ECO:0000256" key="1">
    <source>
        <dbReference type="ARBA" id="ARBA00008954"/>
    </source>
</evidence>
<dbReference type="InterPro" id="IPR005814">
    <property type="entry name" value="Aminotrans_3"/>
</dbReference>
<evidence type="ECO:0000313" key="3">
    <source>
        <dbReference type="EMBL" id="GAH75420.1"/>
    </source>
</evidence>
<evidence type="ECO:0000256" key="2">
    <source>
        <dbReference type="ARBA" id="ARBA00022898"/>
    </source>
</evidence>
<dbReference type="GO" id="GO:0008483">
    <property type="term" value="F:transaminase activity"/>
    <property type="evidence" value="ECO:0007669"/>
    <property type="project" value="InterPro"/>
</dbReference>
<dbReference type="SUPFAM" id="SSF53383">
    <property type="entry name" value="PLP-dependent transferases"/>
    <property type="match status" value="1"/>
</dbReference>
<dbReference type="GO" id="GO:0005829">
    <property type="term" value="C:cytosol"/>
    <property type="evidence" value="ECO:0007669"/>
    <property type="project" value="TreeGrafter"/>
</dbReference>